<dbReference type="InterPro" id="IPR036259">
    <property type="entry name" value="MFS_trans_sf"/>
</dbReference>
<feature type="transmembrane region" description="Helical" evidence="6">
    <location>
        <begin position="229"/>
        <end position="249"/>
    </location>
</feature>
<dbReference type="EMBL" id="RAPF01000006">
    <property type="protein sequence ID" value="RKF19194.1"/>
    <property type="molecule type" value="Genomic_DNA"/>
</dbReference>
<feature type="transmembrane region" description="Helical" evidence="6">
    <location>
        <begin position="329"/>
        <end position="348"/>
    </location>
</feature>
<gene>
    <name evidence="8" type="ORF">D6851_12000</name>
</gene>
<keyword evidence="2" id="KW-0813">Transport</keyword>
<dbReference type="Gene3D" id="1.20.1250.20">
    <property type="entry name" value="MFS general substrate transporter like domains"/>
    <property type="match status" value="1"/>
</dbReference>
<dbReference type="Gene3D" id="1.20.1720.10">
    <property type="entry name" value="Multidrug resistance protein D"/>
    <property type="match status" value="1"/>
</dbReference>
<dbReference type="PANTHER" id="PTHR42718:SF9">
    <property type="entry name" value="MAJOR FACILITATOR SUPERFAMILY MULTIDRUG TRANSPORTER MFSC"/>
    <property type="match status" value="1"/>
</dbReference>
<dbReference type="PROSITE" id="PS50850">
    <property type="entry name" value="MFS"/>
    <property type="match status" value="1"/>
</dbReference>
<evidence type="ECO:0000256" key="6">
    <source>
        <dbReference type="SAM" id="Phobius"/>
    </source>
</evidence>
<evidence type="ECO:0000313" key="9">
    <source>
        <dbReference type="Proteomes" id="UP000284395"/>
    </source>
</evidence>
<feature type="transmembrane region" description="Helical" evidence="6">
    <location>
        <begin position="113"/>
        <end position="136"/>
    </location>
</feature>
<dbReference type="InterPro" id="IPR020846">
    <property type="entry name" value="MFS_dom"/>
</dbReference>
<feature type="domain" description="Major facilitator superfamily (MFS) profile" evidence="7">
    <location>
        <begin position="44"/>
        <end position="477"/>
    </location>
</feature>
<dbReference type="GO" id="GO:0022857">
    <property type="term" value="F:transmembrane transporter activity"/>
    <property type="evidence" value="ECO:0007669"/>
    <property type="project" value="InterPro"/>
</dbReference>
<dbReference type="PANTHER" id="PTHR42718">
    <property type="entry name" value="MAJOR FACILITATOR SUPERFAMILY MULTIDRUG TRANSPORTER MFSC"/>
    <property type="match status" value="1"/>
</dbReference>
<feature type="transmembrane region" description="Helical" evidence="6">
    <location>
        <begin position="424"/>
        <end position="447"/>
    </location>
</feature>
<sequence>MLQVRREERGDMSVNAAHWDDDRGGAFTRAMEQDGLPFPRRIWAIIAISFGTALLVLDGAIANVALPTMARELSVDDGVVTNVVTVYQLVLVMVLLPFANVGDRIGHRRLYQIGQLLFLVTSGLCFFASDLIFLLVLRAGQALGAGMALSVSSAMIRQIYPAKKLGSGLGINSVIVASSAALAPTLGGYIVAHMDWQWVFVAAAPMAIISLLLGRSLPDPVRKPLDPEWISGVWSALTMLLIIGGMQLATHGVSHWPGTVLALLGVLSAVLLVRREAARSDPVVPVDIMRQPVIGLSALAAITCFISSGALMLALPFRLEQTMGYSPDQVGLLLLPFPLTMLFVAPFAGWMSDRVAPTKLGVTGMVIAMIALALMVTMPDQPGAFGIAWRLSVAALGFGLFFAPNSRLLIGRAPKDRAAAAGGLLSTSRLLGQTMAAVVVGILLSSGLGVGPWPLIVSAVLAVVAALCSLTRFFSSGGGPAARKAAKASGSAG</sequence>
<dbReference type="SUPFAM" id="SSF103473">
    <property type="entry name" value="MFS general substrate transporter"/>
    <property type="match status" value="1"/>
</dbReference>
<feature type="transmembrane region" description="Helical" evidence="6">
    <location>
        <begin position="453"/>
        <end position="474"/>
    </location>
</feature>
<keyword evidence="9" id="KW-1185">Reference proteome</keyword>
<feature type="transmembrane region" description="Helical" evidence="6">
    <location>
        <begin position="198"/>
        <end position="217"/>
    </location>
</feature>
<organism evidence="8 9">
    <name type="scientific">Altericroceibacterium spongiae</name>
    <dbReference type="NCBI Taxonomy" id="2320269"/>
    <lineage>
        <taxon>Bacteria</taxon>
        <taxon>Pseudomonadati</taxon>
        <taxon>Pseudomonadota</taxon>
        <taxon>Alphaproteobacteria</taxon>
        <taxon>Sphingomonadales</taxon>
        <taxon>Erythrobacteraceae</taxon>
        <taxon>Altericroceibacterium</taxon>
    </lineage>
</organism>
<comment type="subcellular location">
    <subcellularLocation>
        <location evidence="1">Membrane</location>
        <topology evidence="1">Multi-pass membrane protein</topology>
    </subcellularLocation>
</comment>
<feature type="transmembrane region" description="Helical" evidence="6">
    <location>
        <begin position="384"/>
        <end position="403"/>
    </location>
</feature>
<feature type="transmembrane region" description="Helical" evidence="6">
    <location>
        <begin position="255"/>
        <end position="273"/>
    </location>
</feature>
<evidence type="ECO:0000256" key="5">
    <source>
        <dbReference type="ARBA" id="ARBA00023136"/>
    </source>
</evidence>
<accession>A0A420EEV6</accession>
<dbReference type="CDD" id="cd17321">
    <property type="entry name" value="MFS_MMR_MDR_like"/>
    <property type="match status" value="1"/>
</dbReference>
<keyword evidence="4 6" id="KW-1133">Transmembrane helix</keyword>
<feature type="transmembrane region" description="Helical" evidence="6">
    <location>
        <begin position="42"/>
        <end position="66"/>
    </location>
</feature>
<evidence type="ECO:0000259" key="7">
    <source>
        <dbReference type="PROSITE" id="PS50850"/>
    </source>
</evidence>
<dbReference type="Pfam" id="PF07690">
    <property type="entry name" value="MFS_1"/>
    <property type="match status" value="2"/>
</dbReference>
<dbReference type="AlphaFoldDB" id="A0A420EEV6"/>
<keyword evidence="5 6" id="KW-0472">Membrane</keyword>
<feature type="transmembrane region" description="Helical" evidence="6">
    <location>
        <begin position="293"/>
        <end position="317"/>
    </location>
</feature>
<name>A0A420EEV6_9SPHN</name>
<comment type="caution">
    <text evidence="8">The sequence shown here is derived from an EMBL/GenBank/DDBJ whole genome shotgun (WGS) entry which is preliminary data.</text>
</comment>
<protein>
    <submittedName>
        <fullName evidence="8">MFS transporter</fullName>
    </submittedName>
</protein>
<proteinExistence type="predicted"/>
<evidence type="ECO:0000313" key="8">
    <source>
        <dbReference type="EMBL" id="RKF19194.1"/>
    </source>
</evidence>
<evidence type="ECO:0000256" key="1">
    <source>
        <dbReference type="ARBA" id="ARBA00004141"/>
    </source>
</evidence>
<evidence type="ECO:0000256" key="3">
    <source>
        <dbReference type="ARBA" id="ARBA00022692"/>
    </source>
</evidence>
<evidence type="ECO:0000256" key="2">
    <source>
        <dbReference type="ARBA" id="ARBA00022448"/>
    </source>
</evidence>
<keyword evidence="3 6" id="KW-0812">Transmembrane</keyword>
<feature type="transmembrane region" description="Helical" evidence="6">
    <location>
        <begin position="169"/>
        <end position="192"/>
    </location>
</feature>
<reference evidence="8 9" key="1">
    <citation type="submission" date="2018-09" db="EMBL/GenBank/DDBJ databases">
        <title>Altererythrobacter spongiae sp. nov., isolated from a marine sponge.</title>
        <authorList>
            <person name="Zhuang L."/>
            <person name="Luo L."/>
        </authorList>
    </citation>
    <scope>NUCLEOTIDE SEQUENCE [LARGE SCALE GENOMIC DNA]</scope>
    <source>
        <strain evidence="8 9">HN-Y73</strain>
    </source>
</reference>
<feature type="transmembrane region" description="Helical" evidence="6">
    <location>
        <begin position="78"/>
        <end position="101"/>
    </location>
</feature>
<dbReference type="GO" id="GO:0016020">
    <property type="term" value="C:membrane"/>
    <property type="evidence" value="ECO:0007669"/>
    <property type="project" value="UniProtKB-SubCell"/>
</dbReference>
<feature type="transmembrane region" description="Helical" evidence="6">
    <location>
        <begin position="142"/>
        <end position="160"/>
    </location>
</feature>
<dbReference type="OrthoDB" id="9812221at2"/>
<feature type="transmembrane region" description="Helical" evidence="6">
    <location>
        <begin position="360"/>
        <end position="378"/>
    </location>
</feature>
<dbReference type="Proteomes" id="UP000284395">
    <property type="component" value="Unassembled WGS sequence"/>
</dbReference>
<evidence type="ECO:0000256" key="4">
    <source>
        <dbReference type="ARBA" id="ARBA00022989"/>
    </source>
</evidence>
<dbReference type="InterPro" id="IPR011701">
    <property type="entry name" value="MFS"/>
</dbReference>